<feature type="transmembrane region" description="Helical" evidence="1">
    <location>
        <begin position="152"/>
        <end position="170"/>
    </location>
</feature>
<protein>
    <submittedName>
        <fullName evidence="2">Uncharacterized protein</fullName>
    </submittedName>
</protein>
<evidence type="ECO:0000256" key="1">
    <source>
        <dbReference type="SAM" id="Phobius"/>
    </source>
</evidence>
<accession>A0A9D6Z126</accession>
<feature type="transmembrane region" description="Helical" evidence="1">
    <location>
        <begin position="20"/>
        <end position="39"/>
    </location>
</feature>
<proteinExistence type="predicted"/>
<evidence type="ECO:0000313" key="3">
    <source>
        <dbReference type="Proteomes" id="UP000807825"/>
    </source>
</evidence>
<feature type="transmembrane region" description="Helical" evidence="1">
    <location>
        <begin position="393"/>
        <end position="412"/>
    </location>
</feature>
<keyword evidence="1" id="KW-0812">Transmembrane</keyword>
<dbReference type="Proteomes" id="UP000807825">
    <property type="component" value="Unassembled WGS sequence"/>
</dbReference>
<feature type="transmembrane region" description="Helical" evidence="1">
    <location>
        <begin position="353"/>
        <end position="373"/>
    </location>
</feature>
<organism evidence="2 3">
    <name type="scientific">Desulfomonile tiedjei</name>
    <dbReference type="NCBI Taxonomy" id="2358"/>
    <lineage>
        <taxon>Bacteria</taxon>
        <taxon>Pseudomonadati</taxon>
        <taxon>Thermodesulfobacteriota</taxon>
        <taxon>Desulfomonilia</taxon>
        <taxon>Desulfomonilales</taxon>
        <taxon>Desulfomonilaceae</taxon>
        <taxon>Desulfomonile</taxon>
    </lineage>
</organism>
<feature type="transmembrane region" description="Helical" evidence="1">
    <location>
        <begin position="231"/>
        <end position="251"/>
    </location>
</feature>
<feature type="transmembrane region" description="Helical" evidence="1">
    <location>
        <begin position="190"/>
        <end position="211"/>
    </location>
</feature>
<comment type="caution">
    <text evidence="2">The sequence shown here is derived from an EMBL/GenBank/DDBJ whole genome shotgun (WGS) entry which is preliminary data.</text>
</comment>
<feature type="transmembrane region" description="Helical" evidence="1">
    <location>
        <begin position="129"/>
        <end position="145"/>
    </location>
</feature>
<keyword evidence="1" id="KW-1133">Transmembrane helix</keyword>
<dbReference type="EMBL" id="JACRDE010000366">
    <property type="protein sequence ID" value="MBI5250603.1"/>
    <property type="molecule type" value="Genomic_DNA"/>
</dbReference>
<feature type="transmembrane region" description="Helical" evidence="1">
    <location>
        <begin position="99"/>
        <end position="117"/>
    </location>
</feature>
<name>A0A9D6Z126_9BACT</name>
<feature type="transmembrane region" description="Helical" evidence="1">
    <location>
        <begin position="298"/>
        <end position="316"/>
    </location>
</feature>
<evidence type="ECO:0000313" key="2">
    <source>
        <dbReference type="EMBL" id="MBI5250603.1"/>
    </source>
</evidence>
<reference evidence="2" key="1">
    <citation type="submission" date="2020-07" db="EMBL/GenBank/DDBJ databases">
        <title>Huge and variable diversity of episymbiotic CPR bacteria and DPANN archaea in groundwater ecosystems.</title>
        <authorList>
            <person name="He C.Y."/>
            <person name="Keren R."/>
            <person name="Whittaker M."/>
            <person name="Farag I.F."/>
            <person name="Doudna J."/>
            <person name="Cate J.H.D."/>
            <person name="Banfield J.F."/>
        </authorList>
    </citation>
    <scope>NUCLEOTIDE SEQUENCE</scope>
    <source>
        <strain evidence="2">NC_groundwater_1664_Pr3_B-0.1um_52_9</strain>
    </source>
</reference>
<sequence>MPDYGLISATPDPTAPRTAWSISDALLSMCLMLAGLIAWTMPFTNEDLFLALCAGRDICAGRLGAPDQWSFSVPGTLWVDQSWLSHLIYYLSYKALEDLGPVLVKGALLAGTVWLLYFRCRALSVPRGISMLAVTLGTLGLAPFMKIRAENFGLFYFVLLTTILTLPASWGRWRYVGALFVLAAWSNSHGSFMLGFLLIGLRLLISLLYGLEAKRSDPESAETLRSRGRDAAGWAVTLGLAVLIMAFANPYGPENLSVVFRQLSAKSVTDLWIDWQPLIHGPSFFDRGFFKAFSTRPFVMMLIFAACALVSMIVMARNRRVSPGSLAKSGSDPVMEALIPLMLAPLVFKFQRMILFAAPALVPVLALIMQGWLLAARSRFSRVDAFFTGRRKFAVSAFAGLIGLALLGTVFYKSILRYSVSNPLNGTLQNRSIASRLMSHNLSRVDAVDFLKKNGIQGRVFTNLFLTDYLLLKLPEIKLFFDLRAQSFFPDAVVKDYLSVFNPQQHDLDNLSATLERTGTELVILDTADRPYYFNLAAMLMESGRWVCIYKDQYLIILAKSDPLLFDFTKAPDQLDRLWYGQPETRIVSQAFFAHFAKGSIDPEMIRRLGDSLKKRADPEAYALLAAAMQGSSQCLGKEAKEFLDSEAMRLAASGPQLPGGALTYCQSALRLLLILEENEASCGTPKGVERYRLMRARLSRVVDGIRDLYGGI</sequence>
<dbReference type="AlphaFoldDB" id="A0A9D6Z126"/>
<keyword evidence="1" id="KW-0472">Membrane</keyword>
<gene>
    <name evidence="2" type="ORF">HY912_14025</name>
</gene>